<keyword evidence="9 13" id="KW-1133">Transmembrane helix</keyword>
<keyword evidence="7 13" id="KW-0812">Transmembrane</keyword>
<evidence type="ECO:0000256" key="5">
    <source>
        <dbReference type="ARBA" id="ARBA00022679"/>
    </source>
</evidence>
<proteinExistence type="predicted"/>
<keyword evidence="6" id="KW-0598">Phosphotransferase system</keyword>
<dbReference type="PANTHER" id="PTHR30009:SF12">
    <property type="entry name" value="PHOSPHOTRANSFERASE IIC COMPONENT GLVC"/>
    <property type="match status" value="1"/>
</dbReference>
<dbReference type="InterPro" id="IPR013013">
    <property type="entry name" value="PTS_EIIC_1"/>
</dbReference>
<feature type="active site" description="Phosphocysteine intermediate; for EIIB activity" evidence="11">
    <location>
        <position position="474"/>
    </location>
</feature>
<dbReference type="OrthoDB" id="9764327at2"/>
<organism evidence="16 17">
    <name type="scientific">Gemella sanguinis</name>
    <dbReference type="NCBI Taxonomy" id="84135"/>
    <lineage>
        <taxon>Bacteria</taxon>
        <taxon>Bacillati</taxon>
        <taxon>Bacillota</taxon>
        <taxon>Bacilli</taxon>
        <taxon>Bacillales</taxon>
        <taxon>Gemellaceae</taxon>
        <taxon>Gemella</taxon>
    </lineage>
</organism>
<comment type="subcellular location">
    <subcellularLocation>
        <location evidence="1">Cell membrane</location>
        <topology evidence="1">Multi-pass membrane protein</topology>
    </subcellularLocation>
</comment>
<evidence type="ECO:0000256" key="9">
    <source>
        <dbReference type="ARBA" id="ARBA00022989"/>
    </source>
</evidence>
<dbReference type="SUPFAM" id="SSF55604">
    <property type="entry name" value="Glucose permease domain IIB"/>
    <property type="match status" value="1"/>
</dbReference>
<feature type="transmembrane region" description="Helical" evidence="13">
    <location>
        <begin position="163"/>
        <end position="187"/>
    </location>
</feature>
<dbReference type="NCBIfam" id="TIGR02005">
    <property type="entry name" value="PTS-IIBC-alpha"/>
    <property type="match status" value="1"/>
</dbReference>
<feature type="domain" description="PTS EIIB type-1" evidence="14">
    <location>
        <begin position="452"/>
        <end position="529"/>
    </location>
</feature>
<dbReference type="InterPro" id="IPR050429">
    <property type="entry name" value="PTS_Glucose_EIICBA"/>
</dbReference>
<evidence type="ECO:0000256" key="6">
    <source>
        <dbReference type="ARBA" id="ARBA00022683"/>
    </source>
</evidence>
<evidence type="ECO:0000259" key="14">
    <source>
        <dbReference type="PROSITE" id="PS51098"/>
    </source>
</evidence>
<dbReference type="GO" id="GO:0016301">
    <property type="term" value="F:kinase activity"/>
    <property type="evidence" value="ECO:0007669"/>
    <property type="project" value="UniProtKB-KW"/>
</dbReference>
<dbReference type="GO" id="GO:0008982">
    <property type="term" value="F:protein-N(PI)-phosphohistidine-sugar phosphotransferase activity"/>
    <property type="evidence" value="ECO:0007669"/>
    <property type="project" value="InterPro"/>
</dbReference>
<dbReference type="GO" id="GO:0005886">
    <property type="term" value="C:plasma membrane"/>
    <property type="evidence" value="ECO:0007669"/>
    <property type="project" value="UniProtKB-SubCell"/>
</dbReference>
<evidence type="ECO:0000256" key="4">
    <source>
        <dbReference type="ARBA" id="ARBA00022597"/>
    </source>
</evidence>
<feature type="transmembrane region" description="Helical" evidence="13">
    <location>
        <begin position="199"/>
        <end position="220"/>
    </location>
</feature>
<dbReference type="PROSITE" id="PS51098">
    <property type="entry name" value="PTS_EIIB_TYPE_1"/>
    <property type="match status" value="1"/>
</dbReference>
<feature type="region of interest" description="Disordered" evidence="12">
    <location>
        <begin position="415"/>
        <end position="447"/>
    </location>
</feature>
<evidence type="ECO:0000256" key="11">
    <source>
        <dbReference type="PROSITE-ProRule" id="PRU00421"/>
    </source>
</evidence>
<feature type="transmembrane region" description="Helical" evidence="13">
    <location>
        <begin position="352"/>
        <end position="373"/>
    </location>
</feature>
<keyword evidence="10 13" id="KW-0472">Membrane</keyword>
<dbReference type="InterPro" id="IPR010975">
    <property type="entry name" value="PTS_IIBC_a_glc"/>
</dbReference>
<dbReference type="InterPro" id="IPR001996">
    <property type="entry name" value="PTS_IIB_1"/>
</dbReference>
<dbReference type="Gene3D" id="3.30.1360.60">
    <property type="entry name" value="Glucose permease domain IIB"/>
    <property type="match status" value="1"/>
</dbReference>
<evidence type="ECO:0000256" key="10">
    <source>
        <dbReference type="ARBA" id="ARBA00023136"/>
    </source>
</evidence>
<evidence type="ECO:0000313" key="17">
    <source>
        <dbReference type="Proteomes" id="UP000235670"/>
    </source>
</evidence>
<feature type="compositionally biased region" description="Basic and acidic residues" evidence="12">
    <location>
        <begin position="421"/>
        <end position="447"/>
    </location>
</feature>
<feature type="transmembrane region" description="Helical" evidence="13">
    <location>
        <begin position="327"/>
        <end position="345"/>
    </location>
</feature>
<protein>
    <submittedName>
        <fullName evidence="16">Alpha-glucoside-specific phosphotransferase enzyme IIB component</fullName>
    </submittedName>
</protein>
<feature type="transmembrane region" description="Helical" evidence="13">
    <location>
        <begin position="91"/>
        <end position="108"/>
    </location>
</feature>
<evidence type="ECO:0000256" key="1">
    <source>
        <dbReference type="ARBA" id="ARBA00004651"/>
    </source>
</evidence>
<dbReference type="InterPro" id="IPR018113">
    <property type="entry name" value="PTrfase_EIIB_Cys"/>
</dbReference>
<evidence type="ECO:0000256" key="13">
    <source>
        <dbReference type="SAM" id="Phobius"/>
    </source>
</evidence>
<sequence length="529" mass="58020">MLQKIQRFGGAMLMPSIIFAFFGLVVGLTSIFKNPNLVGSIATEGTLWYNFWFVVEQGGWTIFNQMPVVFALGIPIGLAKKANGRAALEAFLIYMAFNYFINGFLTAFPSFGVDVTPALKLPTGLTRIAGVITLDTSIIGSILIASIAVWIHNKYFDKKLPELLGIFQGTTFVIIIGFLLMIPMAYLTALLWPKVQLGIVALQGFLKTSGVIGVFSYTFLERILIPTGLHHFIYGPFMFGPAVVEQGITAFWVQHIQEFSQSTTPLKELFPQGGFSLHGNSKVFGLPAAALAMYVTAKDSKKKVVAGLLLPAALTGFLTGITEPIEFTFLFAAPILFVAHAVLGAAMSATMYGFGVVGNFGSGLIDFLALNWIPMFKNHSSQMFVQIAVGLTFSVIYFFVFRFMILKFNLNTPGREDDDAETKLYSKQEYRERGKENSEAKPEVRDDAATHDDQAVIILEGLGGKNNIVDVTNCVTRLRVNVKDESLVKDDNFLKKSGALGVARNGKAIQVIIGFSVGQVRESFEKLLK</sequence>
<feature type="transmembrane region" description="Helical" evidence="13">
    <location>
        <begin position="12"/>
        <end position="32"/>
    </location>
</feature>
<evidence type="ECO:0000256" key="8">
    <source>
        <dbReference type="ARBA" id="ARBA00022777"/>
    </source>
</evidence>
<accession>A0A2N6SFS9</accession>
<dbReference type="STRING" id="84135.GCA_001052115_01560"/>
<dbReference type="InterPro" id="IPR036878">
    <property type="entry name" value="Glu_permease_IIB"/>
</dbReference>
<dbReference type="Pfam" id="PF02378">
    <property type="entry name" value="PTS_EIIC"/>
    <property type="match status" value="1"/>
</dbReference>
<dbReference type="CDD" id="cd00212">
    <property type="entry name" value="PTS_IIB_glc"/>
    <property type="match status" value="1"/>
</dbReference>
<dbReference type="InterPro" id="IPR003352">
    <property type="entry name" value="PTS_EIIC"/>
</dbReference>
<feature type="transmembrane region" description="Helical" evidence="13">
    <location>
        <begin position="58"/>
        <end position="79"/>
    </location>
</feature>
<evidence type="ECO:0000259" key="15">
    <source>
        <dbReference type="PROSITE" id="PS51103"/>
    </source>
</evidence>
<feature type="transmembrane region" description="Helical" evidence="13">
    <location>
        <begin position="128"/>
        <end position="151"/>
    </location>
</feature>
<dbReference type="PROSITE" id="PS01035">
    <property type="entry name" value="PTS_EIIB_TYPE_1_CYS"/>
    <property type="match status" value="1"/>
</dbReference>
<keyword evidence="2" id="KW-0813">Transport</keyword>
<feature type="transmembrane region" description="Helical" evidence="13">
    <location>
        <begin position="304"/>
        <end position="321"/>
    </location>
</feature>
<keyword evidence="3" id="KW-1003">Cell membrane</keyword>
<dbReference type="RefSeq" id="WP_102189511.1">
    <property type="nucleotide sequence ID" value="NZ_PNGT01000002.1"/>
</dbReference>
<evidence type="ECO:0000256" key="7">
    <source>
        <dbReference type="ARBA" id="ARBA00022692"/>
    </source>
</evidence>
<reference evidence="16 17" key="1">
    <citation type="submission" date="2017-09" db="EMBL/GenBank/DDBJ databases">
        <title>Bacterial strain isolated from the female urinary microbiota.</title>
        <authorList>
            <person name="Thomas-White K."/>
            <person name="Kumar N."/>
            <person name="Forster S."/>
            <person name="Putonti C."/>
            <person name="Lawley T."/>
            <person name="Wolfe A.J."/>
        </authorList>
    </citation>
    <scope>NUCLEOTIDE SEQUENCE [LARGE SCALE GENOMIC DNA]</scope>
    <source>
        <strain evidence="16 17">UMB0186</strain>
    </source>
</reference>
<feature type="transmembrane region" description="Helical" evidence="13">
    <location>
        <begin position="385"/>
        <end position="405"/>
    </location>
</feature>
<name>A0A2N6SFS9_9BACL</name>
<evidence type="ECO:0000256" key="3">
    <source>
        <dbReference type="ARBA" id="ARBA00022475"/>
    </source>
</evidence>
<dbReference type="AlphaFoldDB" id="A0A2N6SFS9"/>
<keyword evidence="8" id="KW-0418">Kinase</keyword>
<dbReference type="EMBL" id="PNGT01000002">
    <property type="protein sequence ID" value="PMC52795.1"/>
    <property type="molecule type" value="Genomic_DNA"/>
</dbReference>
<evidence type="ECO:0000313" key="16">
    <source>
        <dbReference type="EMBL" id="PMC52795.1"/>
    </source>
</evidence>
<dbReference type="NCBIfam" id="TIGR00826">
    <property type="entry name" value="EIIB_glc"/>
    <property type="match status" value="1"/>
</dbReference>
<dbReference type="PROSITE" id="PS51103">
    <property type="entry name" value="PTS_EIIC_TYPE_1"/>
    <property type="match status" value="1"/>
</dbReference>
<dbReference type="GO" id="GO:0009401">
    <property type="term" value="P:phosphoenolpyruvate-dependent sugar phosphotransferase system"/>
    <property type="evidence" value="ECO:0007669"/>
    <property type="project" value="UniProtKB-KW"/>
</dbReference>
<dbReference type="PANTHER" id="PTHR30009">
    <property type="entry name" value="CYTOCHROME C-TYPE SYNTHESIS PROTEIN AND PTS TRANSMEMBRANE COMPONENT"/>
    <property type="match status" value="1"/>
</dbReference>
<dbReference type="Proteomes" id="UP000235670">
    <property type="component" value="Unassembled WGS sequence"/>
</dbReference>
<dbReference type="GO" id="GO:0090563">
    <property type="term" value="F:protein-phosphocysteine-sugar phosphotransferase activity"/>
    <property type="evidence" value="ECO:0007669"/>
    <property type="project" value="TreeGrafter"/>
</dbReference>
<evidence type="ECO:0000256" key="12">
    <source>
        <dbReference type="SAM" id="MobiDB-lite"/>
    </source>
</evidence>
<keyword evidence="4" id="KW-0762">Sugar transport</keyword>
<evidence type="ECO:0000256" key="2">
    <source>
        <dbReference type="ARBA" id="ARBA00022448"/>
    </source>
</evidence>
<gene>
    <name evidence="16" type="ORF">CJ218_02580</name>
</gene>
<dbReference type="Pfam" id="PF00367">
    <property type="entry name" value="PTS_EIIB"/>
    <property type="match status" value="1"/>
</dbReference>
<feature type="domain" description="PTS EIIC type-1" evidence="15">
    <location>
        <begin position="1"/>
        <end position="417"/>
    </location>
</feature>
<keyword evidence="5 16" id="KW-0808">Transferase</keyword>
<comment type="caution">
    <text evidence="16">The sequence shown here is derived from an EMBL/GenBank/DDBJ whole genome shotgun (WGS) entry which is preliminary data.</text>
</comment>